<feature type="region of interest" description="Disordered" evidence="2">
    <location>
        <begin position="1"/>
        <end position="123"/>
    </location>
</feature>
<protein>
    <recommendedName>
        <fullName evidence="3">RING-type domain-containing protein</fullName>
    </recommendedName>
</protein>
<dbReference type="GO" id="GO:0061630">
    <property type="term" value="F:ubiquitin protein ligase activity"/>
    <property type="evidence" value="ECO:0007669"/>
    <property type="project" value="TreeGrafter"/>
</dbReference>
<feature type="domain" description="RING-type" evidence="3">
    <location>
        <begin position="402"/>
        <end position="441"/>
    </location>
</feature>
<sequence>MLAEHGSKRNDWNSGRPGGAATRIGPDGFPEYDPSAFQSESDEDDGKFGGAFAALSGLGGLDDGEDEFVEVVSKKNKKKPGPAAGPPGAGAGPSSSRAPAPAARGPSAGAGPSSSRAAGLPVPRPSAALVMPRAPYNVGAAEAAPPPRAPRPRTHDNEGRPLTDTYYQTFQKVYRNAGGDVCMRFHKTDIVIAKPSGEVVVTSGGYKTKTTFQSLSEGLEPMGINLRSSRGEGYGDWWVELPDGGRQDWEDHMTIPASNAEDRTRGQRLLAAFHGTSAAAGATTGAAGRAAVGPAGAPYRPVGSGAGAAAGPYSGGAGAAGSYGAYPGAGAPGTAARPGQPGAGSAAAVRDPSVPAAAGAGGGDAESLHALISSALLLQDEALIAGTSQAHAEHLLDDEHCCIACMAALKTTVLIPCGHMVLCSECAADVVSRTGVCPMCRERVDTTVTVQ</sequence>
<evidence type="ECO:0000259" key="3">
    <source>
        <dbReference type="PROSITE" id="PS50089"/>
    </source>
</evidence>
<keyword evidence="1" id="KW-0479">Metal-binding</keyword>
<keyword evidence="5" id="KW-1185">Reference proteome</keyword>
<dbReference type="SMART" id="SM00184">
    <property type="entry name" value="RING"/>
    <property type="match status" value="1"/>
</dbReference>
<evidence type="ECO:0000256" key="2">
    <source>
        <dbReference type="SAM" id="MobiDB-lite"/>
    </source>
</evidence>
<dbReference type="InterPro" id="IPR013083">
    <property type="entry name" value="Znf_RING/FYVE/PHD"/>
</dbReference>
<organism evidence="4 5">
    <name type="scientific">Chlamydomonas incerta</name>
    <dbReference type="NCBI Taxonomy" id="51695"/>
    <lineage>
        <taxon>Eukaryota</taxon>
        <taxon>Viridiplantae</taxon>
        <taxon>Chlorophyta</taxon>
        <taxon>core chlorophytes</taxon>
        <taxon>Chlorophyceae</taxon>
        <taxon>CS clade</taxon>
        <taxon>Chlamydomonadales</taxon>
        <taxon>Chlamydomonadaceae</taxon>
        <taxon>Chlamydomonas</taxon>
    </lineage>
</organism>
<dbReference type="GO" id="GO:0008270">
    <property type="term" value="F:zinc ion binding"/>
    <property type="evidence" value="ECO:0007669"/>
    <property type="project" value="UniProtKB-KW"/>
</dbReference>
<keyword evidence="1" id="KW-0862">Zinc</keyword>
<dbReference type="SUPFAM" id="SSF57850">
    <property type="entry name" value="RING/U-box"/>
    <property type="match status" value="1"/>
</dbReference>
<evidence type="ECO:0000256" key="1">
    <source>
        <dbReference type="PROSITE-ProRule" id="PRU00175"/>
    </source>
</evidence>
<dbReference type="EMBL" id="JAEHOC010000071">
    <property type="protein sequence ID" value="KAG2423941.1"/>
    <property type="molecule type" value="Genomic_DNA"/>
</dbReference>
<evidence type="ECO:0000313" key="5">
    <source>
        <dbReference type="Proteomes" id="UP000650467"/>
    </source>
</evidence>
<dbReference type="Gene3D" id="3.30.40.10">
    <property type="entry name" value="Zinc/RING finger domain, C3HC4 (zinc finger)"/>
    <property type="match status" value="1"/>
</dbReference>
<dbReference type="Pfam" id="PF13920">
    <property type="entry name" value="zf-C3HC4_3"/>
    <property type="match status" value="1"/>
</dbReference>
<feature type="compositionally biased region" description="Low complexity" evidence="2">
    <location>
        <begin position="92"/>
        <end position="119"/>
    </location>
</feature>
<dbReference type="AlphaFoldDB" id="A0A835VSM6"/>
<dbReference type="Proteomes" id="UP000650467">
    <property type="component" value="Unassembled WGS sequence"/>
</dbReference>
<name>A0A835VSM6_CHLIN</name>
<dbReference type="PANTHER" id="PTHR22696">
    <property type="entry name" value="E3 UBIQUITIN-PROTEIN LIGASE RNF26"/>
    <property type="match status" value="1"/>
</dbReference>
<reference evidence="4" key="1">
    <citation type="journal article" date="2020" name="bioRxiv">
        <title>Comparative genomics of Chlamydomonas.</title>
        <authorList>
            <person name="Craig R.J."/>
            <person name="Hasan A.R."/>
            <person name="Ness R.W."/>
            <person name="Keightley P.D."/>
        </authorList>
    </citation>
    <scope>NUCLEOTIDE SEQUENCE</scope>
    <source>
        <strain evidence="4">SAG 7.73</strain>
    </source>
</reference>
<feature type="compositionally biased region" description="Basic and acidic residues" evidence="2">
    <location>
        <begin position="1"/>
        <end position="11"/>
    </location>
</feature>
<comment type="caution">
    <text evidence="4">The sequence shown here is derived from an EMBL/GenBank/DDBJ whole genome shotgun (WGS) entry which is preliminary data.</text>
</comment>
<dbReference type="PANTHER" id="PTHR22696:SF1">
    <property type="entry name" value="E3 UBIQUITIN-PROTEIN LIGASE RNF26"/>
    <property type="match status" value="1"/>
</dbReference>
<keyword evidence="1" id="KW-0863">Zinc-finger</keyword>
<dbReference type="OrthoDB" id="537550at2759"/>
<accession>A0A835VSM6</accession>
<feature type="region of interest" description="Disordered" evidence="2">
    <location>
        <begin position="139"/>
        <end position="162"/>
    </location>
</feature>
<proteinExistence type="predicted"/>
<dbReference type="GO" id="GO:0006511">
    <property type="term" value="P:ubiquitin-dependent protein catabolic process"/>
    <property type="evidence" value="ECO:0007669"/>
    <property type="project" value="TreeGrafter"/>
</dbReference>
<dbReference type="InterPro" id="IPR001841">
    <property type="entry name" value="Znf_RING"/>
</dbReference>
<dbReference type="GO" id="GO:0016567">
    <property type="term" value="P:protein ubiquitination"/>
    <property type="evidence" value="ECO:0007669"/>
    <property type="project" value="TreeGrafter"/>
</dbReference>
<gene>
    <name evidence="4" type="ORF">HXX76_014882</name>
</gene>
<evidence type="ECO:0000313" key="4">
    <source>
        <dbReference type="EMBL" id="KAG2423941.1"/>
    </source>
</evidence>
<dbReference type="PROSITE" id="PS50089">
    <property type="entry name" value="ZF_RING_2"/>
    <property type="match status" value="1"/>
</dbReference>